<dbReference type="GO" id="GO:0004672">
    <property type="term" value="F:protein kinase activity"/>
    <property type="evidence" value="ECO:0007669"/>
    <property type="project" value="InterPro"/>
</dbReference>
<dbReference type="Gene3D" id="1.20.5.190">
    <property type="match status" value="1"/>
</dbReference>
<evidence type="ECO:0000256" key="1">
    <source>
        <dbReference type="SAM" id="MobiDB-lite"/>
    </source>
</evidence>
<dbReference type="SUPFAM" id="SSF56112">
    <property type="entry name" value="Protein kinase-like (PK-like)"/>
    <property type="match status" value="1"/>
</dbReference>
<name>A0A6A6E0B2_9PEZI</name>
<evidence type="ECO:0000313" key="4">
    <source>
        <dbReference type="Proteomes" id="UP000800200"/>
    </source>
</evidence>
<dbReference type="InterPro" id="IPR000719">
    <property type="entry name" value="Prot_kinase_dom"/>
</dbReference>
<feature type="region of interest" description="Disordered" evidence="1">
    <location>
        <begin position="1397"/>
        <end position="1420"/>
    </location>
</feature>
<feature type="region of interest" description="Disordered" evidence="1">
    <location>
        <begin position="158"/>
        <end position="183"/>
    </location>
</feature>
<reference evidence="3" key="1">
    <citation type="journal article" date="2020" name="Stud. Mycol.">
        <title>101 Dothideomycetes genomes: a test case for predicting lifestyles and emergence of pathogens.</title>
        <authorList>
            <person name="Haridas S."/>
            <person name="Albert R."/>
            <person name="Binder M."/>
            <person name="Bloem J."/>
            <person name="Labutti K."/>
            <person name="Salamov A."/>
            <person name="Andreopoulos B."/>
            <person name="Baker S."/>
            <person name="Barry K."/>
            <person name="Bills G."/>
            <person name="Bluhm B."/>
            <person name="Cannon C."/>
            <person name="Castanera R."/>
            <person name="Culley D."/>
            <person name="Daum C."/>
            <person name="Ezra D."/>
            <person name="Gonzalez J."/>
            <person name="Henrissat B."/>
            <person name="Kuo A."/>
            <person name="Liang C."/>
            <person name="Lipzen A."/>
            <person name="Lutzoni F."/>
            <person name="Magnuson J."/>
            <person name="Mondo S."/>
            <person name="Nolan M."/>
            <person name="Ohm R."/>
            <person name="Pangilinan J."/>
            <person name="Park H.-J."/>
            <person name="Ramirez L."/>
            <person name="Alfaro M."/>
            <person name="Sun H."/>
            <person name="Tritt A."/>
            <person name="Yoshinaga Y."/>
            <person name="Zwiers L.-H."/>
            <person name="Turgeon B."/>
            <person name="Goodwin S."/>
            <person name="Spatafora J."/>
            <person name="Crous P."/>
            <person name="Grigoriev I."/>
        </authorList>
    </citation>
    <scope>NUCLEOTIDE SEQUENCE</scope>
    <source>
        <strain evidence="3">CBS 207.26</strain>
    </source>
</reference>
<feature type="compositionally biased region" description="Acidic residues" evidence="1">
    <location>
        <begin position="1089"/>
        <end position="1115"/>
    </location>
</feature>
<dbReference type="EMBL" id="ML994639">
    <property type="protein sequence ID" value="KAF2184102.1"/>
    <property type="molecule type" value="Genomic_DNA"/>
</dbReference>
<keyword evidence="4" id="KW-1185">Reference proteome</keyword>
<feature type="compositionally biased region" description="Acidic residues" evidence="1">
    <location>
        <begin position="1023"/>
        <end position="1032"/>
    </location>
</feature>
<feature type="region of interest" description="Disordered" evidence="1">
    <location>
        <begin position="1023"/>
        <end position="1139"/>
    </location>
</feature>
<dbReference type="Gene3D" id="1.10.510.10">
    <property type="entry name" value="Transferase(Phosphotransferase) domain 1"/>
    <property type="match status" value="1"/>
</dbReference>
<protein>
    <recommendedName>
        <fullName evidence="2">Protein kinase domain-containing protein</fullName>
    </recommendedName>
</protein>
<feature type="compositionally biased region" description="Low complexity" evidence="1">
    <location>
        <begin position="647"/>
        <end position="664"/>
    </location>
</feature>
<feature type="compositionally biased region" description="Polar residues" evidence="1">
    <location>
        <begin position="1062"/>
        <end position="1071"/>
    </location>
</feature>
<feature type="compositionally biased region" description="Polar residues" evidence="1">
    <location>
        <begin position="1037"/>
        <end position="1052"/>
    </location>
</feature>
<gene>
    <name evidence="3" type="ORF">K469DRAFT_739561</name>
</gene>
<evidence type="ECO:0000259" key="2">
    <source>
        <dbReference type="PROSITE" id="PS50011"/>
    </source>
</evidence>
<feature type="region of interest" description="Disordered" evidence="1">
    <location>
        <begin position="695"/>
        <end position="725"/>
    </location>
</feature>
<feature type="domain" description="Protein kinase" evidence="2">
    <location>
        <begin position="249"/>
        <end position="566"/>
    </location>
</feature>
<feature type="region of interest" description="Disordered" evidence="1">
    <location>
        <begin position="104"/>
        <end position="136"/>
    </location>
</feature>
<dbReference type="PANTHER" id="PTHR37542:SF2">
    <property type="entry name" value="PROTEIN KINASE DOMAIN-CONTAINING PROTEIN"/>
    <property type="match status" value="1"/>
</dbReference>
<accession>A0A6A6E0B2</accession>
<proteinExistence type="predicted"/>
<organism evidence="3 4">
    <name type="scientific">Zopfia rhizophila CBS 207.26</name>
    <dbReference type="NCBI Taxonomy" id="1314779"/>
    <lineage>
        <taxon>Eukaryota</taxon>
        <taxon>Fungi</taxon>
        <taxon>Dikarya</taxon>
        <taxon>Ascomycota</taxon>
        <taxon>Pezizomycotina</taxon>
        <taxon>Dothideomycetes</taxon>
        <taxon>Dothideomycetes incertae sedis</taxon>
        <taxon>Zopfiaceae</taxon>
        <taxon>Zopfia</taxon>
    </lineage>
</organism>
<feature type="region of interest" description="Disordered" evidence="1">
    <location>
        <begin position="609"/>
        <end position="628"/>
    </location>
</feature>
<dbReference type="InterPro" id="IPR011009">
    <property type="entry name" value="Kinase-like_dom_sf"/>
</dbReference>
<feature type="region of interest" description="Disordered" evidence="1">
    <location>
        <begin position="635"/>
        <end position="667"/>
    </location>
</feature>
<dbReference type="GO" id="GO:0005524">
    <property type="term" value="F:ATP binding"/>
    <property type="evidence" value="ECO:0007669"/>
    <property type="project" value="InterPro"/>
</dbReference>
<dbReference type="OrthoDB" id="5418235at2759"/>
<dbReference type="PANTHER" id="PTHR37542">
    <property type="entry name" value="HELO DOMAIN-CONTAINING PROTEIN-RELATED"/>
    <property type="match status" value="1"/>
</dbReference>
<dbReference type="Proteomes" id="UP000800200">
    <property type="component" value="Unassembled WGS sequence"/>
</dbReference>
<sequence length="1452" mass="162595">MESISRLPQRLTQLSLTQLYNVTKTSCDAVIEQEPAETLPEINALHRKYRIQKDRLIAWGLEWSDDAKDKQGKFEESVERAGFTETVRSVLGTIKDIVEEVERMQAPVQPAGGKGLSGEKNGSRPSNPPSWAASNRSRYEDLAKDLTTSIDILYDLSRTRRSHSSHGPSPNGKSVPEHPKTPAKSSIFLSSEYNASDITLINPATLPAQPSLPSADSSFSGTGLPTRLDPKDLILPHEEPPPYESVGARSSIRVIGRLRSTHSSTNPWKTDGRKTIETPVLVEYAAFDSTYRFTEVSPPIDRLDRLLSILVRLADEQSSHGTLTCLGYFEDPKQPRFGLVFELPSFVYSGPNDSHKALEELRPVTLLNVLQTGSKSLHNSNSATPPLEDRFRLAFTLGLTFSKIHANHFAHKDVNSSNILVFRKNRRQSANSRALHYALRSPVICSFDLFSEYDIEPTTTMPPLNIYRHPEDPKFTGDKSKEYGPQFDLYGLGLILLEIGLWQPLSDLWKSKYTLSDFKQRVEEVYIRRLASKCGTAYMQVVRDCFWAADRIASGAESLQNFSQLYNRILIRLQKCCLLDEVEEWGEFGSGAAPTVGSSPLKRKSINTIQAADVPPSPSVHRSPKRWAIQKGTQILERTKSQPKPSPKSSPNLSSLSRSGSKSSQHFIRRSISHSLHNLTSPKEEPLQPMDWQATHDRDSLEESGDLVASTDATTPTFPEDKGDISSLNKEKMADAASVIQRAWRASRPELTPQRSMYSQEFKDKITVIQRFWRKKLERKRNESPNPTIQALISSNIRHWPQATLGYPTPEPEVRTVEADKRILGCVTSSIQIHTDTEATPRPKLRLHPVKFPPHIVDEWHTNMLPRLERLIERALKESEETISIDLVAVGETQTTARPTIFVTCTSTAKVKAVLARRFRYNTTVYDLKIRRGKVRRSSGKVRRSKLIRSSQRRKLPHRSMMNNEAYNADMQVMNPYHQERPLCGASIGAFRDEHLPPVSYGGVILVDDEPLGMSVHHLLDAPSEDESECGDEAASPNPNDAVLSSANSNPNPWLAGMGSQPGVQIASNSPLPMWHLEISDDEGPKIDEDFDDESFDLSDDSEFDSDEESEDNDLTDSMTSRGTTGDIDGIPLGQGKNIRITQPAIDDVADDFFPSEEDRDEDHLDSHELGYVHASSGIRRWKRDGVVHEIDWALLKLNQDRLQPYNLVQGGRKFCIGPVKPDQELIKGRLAEPVCRRHYSSEEDEYPNQVASADSLGGARVHCFGRTSGLQGGIVGATMSSVRIYRRKTFSRSWHVLGQFGVGGDSGAWVIQNSSHRVCGHVLAWCERNRVAYICPMEVLLEDIKRTLGAKRIYLPGSAEEAVHALANVNGSATKASIEDEKDDSKISELQVIDMSRTSPSRRSRLELPPLVTSGESDKENLPLLRSRVMRVKEKTRGGQLEMVGDLWRYE</sequence>
<evidence type="ECO:0000313" key="3">
    <source>
        <dbReference type="EMBL" id="KAF2184102.1"/>
    </source>
</evidence>
<dbReference type="PROSITE" id="PS50011">
    <property type="entry name" value="PROTEIN_KINASE_DOM"/>
    <property type="match status" value="1"/>
</dbReference>